<dbReference type="PROSITE" id="PS50893">
    <property type="entry name" value="ABC_TRANSPORTER_2"/>
    <property type="match status" value="1"/>
</dbReference>
<feature type="domain" description="ABC transporter" evidence="7">
    <location>
        <begin position="23"/>
        <end position="263"/>
    </location>
</feature>
<proteinExistence type="inferred from homology"/>
<dbReference type="Proteomes" id="UP000720344">
    <property type="component" value="Unassembled WGS sequence"/>
</dbReference>
<keyword evidence="5 8" id="KW-0067">ATP-binding</keyword>
<evidence type="ECO:0000256" key="2">
    <source>
        <dbReference type="ARBA" id="ARBA00022448"/>
    </source>
</evidence>
<organism evidence="8 9">
    <name type="scientific">Rhodocyclus gracilis</name>
    <dbReference type="NCBI Taxonomy" id="2929842"/>
    <lineage>
        <taxon>Bacteria</taxon>
        <taxon>Pseudomonadati</taxon>
        <taxon>Pseudomonadota</taxon>
        <taxon>Betaproteobacteria</taxon>
        <taxon>Rhodocyclales</taxon>
        <taxon>Rhodocyclaceae</taxon>
        <taxon>Rhodocyclus</taxon>
    </lineage>
</organism>
<dbReference type="PANTHER" id="PTHR43820">
    <property type="entry name" value="HIGH-AFFINITY BRANCHED-CHAIN AMINO ACID TRANSPORT ATP-BINDING PROTEIN LIVF"/>
    <property type="match status" value="1"/>
</dbReference>
<reference evidence="9" key="1">
    <citation type="submission" date="2020-03" db="EMBL/GenBank/DDBJ databases">
        <title>Whole-genome sequence of the purple nonsulfur bacterium Rhodocyclus tenuis DSM112.</title>
        <authorList>
            <person name="Kyndt J.A."/>
            <person name="Meyer T.E."/>
        </authorList>
    </citation>
    <scope>NUCLEOTIDE SEQUENCE [LARGE SCALE GENOMIC DNA]</scope>
    <source>
        <strain evidence="9">DSM 112</strain>
    </source>
</reference>
<dbReference type="InterPro" id="IPR003593">
    <property type="entry name" value="AAA+_ATPase"/>
</dbReference>
<evidence type="ECO:0000259" key="7">
    <source>
        <dbReference type="PROSITE" id="PS50893"/>
    </source>
</evidence>
<keyword evidence="3" id="KW-0472">Membrane</keyword>
<dbReference type="GO" id="GO:0005524">
    <property type="term" value="F:ATP binding"/>
    <property type="evidence" value="ECO:0007669"/>
    <property type="project" value="UniProtKB-KW"/>
</dbReference>
<keyword evidence="9" id="KW-1185">Reference proteome</keyword>
<dbReference type="RefSeq" id="WP_153590689.1">
    <property type="nucleotide sequence ID" value="NZ_JAATWB010000002.1"/>
</dbReference>
<keyword evidence="6" id="KW-0029">Amino-acid transport</keyword>
<dbReference type="InterPro" id="IPR027417">
    <property type="entry name" value="P-loop_NTPase"/>
</dbReference>
<protein>
    <submittedName>
        <fullName evidence="8">ABC transporter ATP-binding protein</fullName>
    </submittedName>
</protein>
<name>A0ABX0WIX0_9RHOO</name>
<comment type="caution">
    <text evidence="8">The sequence shown here is derived from an EMBL/GenBank/DDBJ whole genome shotgun (WGS) entry which is preliminary data.</text>
</comment>
<gene>
    <name evidence="8" type="ORF">HCX48_04745</name>
</gene>
<keyword evidence="2" id="KW-0813">Transport</keyword>
<evidence type="ECO:0000313" key="9">
    <source>
        <dbReference type="Proteomes" id="UP000720344"/>
    </source>
</evidence>
<dbReference type="Pfam" id="PF00005">
    <property type="entry name" value="ABC_tran"/>
    <property type="match status" value="1"/>
</dbReference>
<dbReference type="InterPro" id="IPR052156">
    <property type="entry name" value="BCAA_Transport_ATP-bd_LivF"/>
</dbReference>
<evidence type="ECO:0000256" key="1">
    <source>
        <dbReference type="ARBA" id="ARBA00005417"/>
    </source>
</evidence>
<dbReference type="CDD" id="cd03224">
    <property type="entry name" value="ABC_TM1139_LivF_branched"/>
    <property type="match status" value="1"/>
</dbReference>
<evidence type="ECO:0000313" key="8">
    <source>
        <dbReference type="EMBL" id="NJA88534.1"/>
    </source>
</evidence>
<dbReference type="InterPro" id="IPR003439">
    <property type="entry name" value="ABC_transporter-like_ATP-bd"/>
</dbReference>
<keyword evidence="3" id="KW-1003">Cell membrane</keyword>
<evidence type="ECO:0000256" key="6">
    <source>
        <dbReference type="ARBA" id="ARBA00022970"/>
    </source>
</evidence>
<sequence length="285" mass="31469">MNTPTLAAAPSAADSSSPAPGYLSINNIEVIYDHVILVLKGVSLAVPKGRIVALLGANGAGKSTTLKAISNLLHAERGDVTKGAIEFKGARIDQLTPSELVRRGVIQVMEGRHCFAHLTLEENLLTGAYTRGSARGEIRDSLERVYHYFPRLKQRRMTQAGYTSGGEQQMCAIGRALMAKPEMILLDEPSMGLAPQIVEEIFEIVRDLNRSEQVSFLLAEQNTMVALRYADFGYILENGRVVMEGEAADLSSNEDVKEFYLGLSAAGRKSFRDVKHYRRRKRWLS</sequence>
<dbReference type="EMBL" id="JAATWB010000002">
    <property type="protein sequence ID" value="NJA88534.1"/>
    <property type="molecule type" value="Genomic_DNA"/>
</dbReference>
<evidence type="ECO:0000256" key="5">
    <source>
        <dbReference type="ARBA" id="ARBA00022840"/>
    </source>
</evidence>
<dbReference type="PANTHER" id="PTHR43820:SF8">
    <property type="entry name" value="ABC TRANSPORTER SUBSTRATE-BINDING PROTEIN"/>
    <property type="match status" value="1"/>
</dbReference>
<keyword evidence="4" id="KW-0547">Nucleotide-binding</keyword>
<dbReference type="SUPFAM" id="SSF52540">
    <property type="entry name" value="P-loop containing nucleoside triphosphate hydrolases"/>
    <property type="match status" value="1"/>
</dbReference>
<evidence type="ECO:0000256" key="3">
    <source>
        <dbReference type="ARBA" id="ARBA00022475"/>
    </source>
</evidence>
<comment type="similarity">
    <text evidence="1">Belongs to the ABC transporter superfamily.</text>
</comment>
<evidence type="ECO:0000256" key="4">
    <source>
        <dbReference type="ARBA" id="ARBA00022741"/>
    </source>
</evidence>
<accession>A0ABX0WIX0</accession>
<dbReference type="Gene3D" id="3.40.50.300">
    <property type="entry name" value="P-loop containing nucleotide triphosphate hydrolases"/>
    <property type="match status" value="1"/>
</dbReference>
<dbReference type="SMART" id="SM00382">
    <property type="entry name" value="AAA"/>
    <property type="match status" value="1"/>
</dbReference>